<sequence length="196" mass="20999">MWNAMWLSASEAKRCSASPRKSSEARVRGTSVLVAGLTSLGLQLPSRPSVRLSMRITGTANGIWTAGAAVLALRDLGTIPCLLYQQIKTRDSTHNTRQADYRHACTCLGGVVQSLGRICEACTGTQTQLHVPPSERCLSEYHLGWAETCMLGQALKKAMTAVIDGLPTARDDHKSGPSLAVDDACCRALSMCHQSA</sequence>
<dbReference type="Proteomes" id="UP000241546">
    <property type="component" value="Unassembled WGS sequence"/>
</dbReference>
<accession>A0A2T4BFI1</accession>
<protein>
    <submittedName>
        <fullName evidence="1">Uncharacterized protein</fullName>
    </submittedName>
</protein>
<gene>
    <name evidence="1" type="ORF">BBK36DRAFT_1139584</name>
</gene>
<evidence type="ECO:0000313" key="1">
    <source>
        <dbReference type="EMBL" id="PTB68076.1"/>
    </source>
</evidence>
<organism evidence="1 2">
    <name type="scientific">Trichoderma citrinoviride</name>
    <dbReference type="NCBI Taxonomy" id="58853"/>
    <lineage>
        <taxon>Eukaryota</taxon>
        <taxon>Fungi</taxon>
        <taxon>Dikarya</taxon>
        <taxon>Ascomycota</taxon>
        <taxon>Pezizomycotina</taxon>
        <taxon>Sordariomycetes</taxon>
        <taxon>Hypocreomycetidae</taxon>
        <taxon>Hypocreales</taxon>
        <taxon>Hypocreaceae</taxon>
        <taxon>Trichoderma</taxon>
    </lineage>
</organism>
<reference evidence="2" key="1">
    <citation type="submission" date="2016-07" db="EMBL/GenBank/DDBJ databases">
        <title>Multiple horizontal gene transfer events from other fungi enriched the ability of initially mycotrophic Trichoderma (Ascomycota) to feed on dead plant biomass.</title>
        <authorList>
            <consortium name="DOE Joint Genome Institute"/>
            <person name="Atanasova L."/>
            <person name="Chenthamara K."/>
            <person name="Zhang J."/>
            <person name="Grujic M."/>
            <person name="Henrissat B."/>
            <person name="Kuo A."/>
            <person name="Aerts A."/>
            <person name="Salamov A."/>
            <person name="Lipzen A."/>
            <person name="Labutti K."/>
            <person name="Barry K."/>
            <person name="Miao Y."/>
            <person name="Rahimi M.J."/>
            <person name="Shen Q."/>
            <person name="Grigoriev I.V."/>
            <person name="Kubicek C.P."/>
            <person name="Druzhinina I.S."/>
        </authorList>
    </citation>
    <scope>NUCLEOTIDE SEQUENCE [LARGE SCALE GENOMIC DNA]</scope>
    <source>
        <strain evidence="2">TUCIM 6016</strain>
    </source>
</reference>
<evidence type="ECO:0000313" key="2">
    <source>
        <dbReference type="Proteomes" id="UP000241546"/>
    </source>
</evidence>
<keyword evidence="2" id="KW-1185">Reference proteome</keyword>
<proteinExistence type="predicted"/>
<dbReference type="EMBL" id="KZ680210">
    <property type="protein sequence ID" value="PTB68076.1"/>
    <property type="molecule type" value="Genomic_DNA"/>
</dbReference>
<name>A0A2T4BFI1_9HYPO</name>
<dbReference type="AlphaFoldDB" id="A0A2T4BFI1"/>
<dbReference type="GeneID" id="36601436"/>
<dbReference type="RefSeq" id="XP_024751396.1">
    <property type="nucleotide sequence ID" value="XM_024893318.1"/>
</dbReference>